<dbReference type="AlphaFoldDB" id="D3AZ25"/>
<dbReference type="RefSeq" id="XP_020437689.1">
    <property type="nucleotide sequence ID" value="XM_020572374.1"/>
</dbReference>
<proteinExistence type="predicted"/>
<feature type="region of interest" description="Disordered" evidence="1">
    <location>
        <begin position="304"/>
        <end position="338"/>
    </location>
</feature>
<accession>D3AZ25</accession>
<dbReference type="InParanoid" id="D3AZ25"/>
<feature type="compositionally biased region" description="Low complexity" evidence="1">
    <location>
        <begin position="317"/>
        <end position="338"/>
    </location>
</feature>
<dbReference type="GeneID" id="31356894"/>
<gene>
    <name evidence="2" type="ORF">PPL_01365</name>
</gene>
<dbReference type="Proteomes" id="UP000001396">
    <property type="component" value="Unassembled WGS sequence"/>
</dbReference>
<organism evidence="2 3">
    <name type="scientific">Heterostelium pallidum (strain ATCC 26659 / Pp 5 / PN500)</name>
    <name type="common">Cellular slime mold</name>
    <name type="synonym">Polysphondylium pallidum</name>
    <dbReference type="NCBI Taxonomy" id="670386"/>
    <lineage>
        <taxon>Eukaryota</taxon>
        <taxon>Amoebozoa</taxon>
        <taxon>Evosea</taxon>
        <taxon>Eumycetozoa</taxon>
        <taxon>Dictyostelia</taxon>
        <taxon>Acytosteliales</taxon>
        <taxon>Acytosteliaceae</taxon>
        <taxon>Heterostelium</taxon>
    </lineage>
</organism>
<name>D3AZ25_HETP5</name>
<keyword evidence="3" id="KW-1185">Reference proteome</keyword>
<evidence type="ECO:0000313" key="2">
    <source>
        <dbReference type="EMBL" id="EFA85582.1"/>
    </source>
</evidence>
<dbReference type="EMBL" id="ADBJ01000006">
    <property type="protein sequence ID" value="EFA85582.1"/>
    <property type="molecule type" value="Genomic_DNA"/>
</dbReference>
<evidence type="ECO:0000313" key="3">
    <source>
        <dbReference type="Proteomes" id="UP000001396"/>
    </source>
</evidence>
<evidence type="ECO:0000256" key="1">
    <source>
        <dbReference type="SAM" id="MobiDB-lite"/>
    </source>
</evidence>
<comment type="caution">
    <text evidence="2">The sequence shown here is derived from an EMBL/GenBank/DDBJ whole genome shotgun (WGS) entry which is preliminary data.</text>
</comment>
<reference evidence="2 3" key="1">
    <citation type="journal article" date="2011" name="Genome Res.">
        <title>Phylogeny-wide analysis of social amoeba genomes highlights ancient origins for complex intercellular communication.</title>
        <authorList>
            <person name="Heidel A.J."/>
            <person name="Lawal H.M."/>
            <person name="Felder M."/>
            <person name="Schilde C."/>
            <person name="Helps N.R."/>
            <person name="Tunggal B."/>
            <person name="Rivero F."/>
            <person name="John U."/>
            <person name="Schleicher M."/>
            <person name="Eichinger L."/>
            <person name="Platzer M."/>
            <person name="Noegel A.A."/>
            <person name="Schaap P."/>
            <person name="Gloeckner G."/>
        </authorList>
    </citation>
    <scope>NUCLEOTIDE SEQUENCE [LARGE SCALE GENOMIC DNA]</scope>
    <source>
        <strain evidence="3">ATCC 26659 / Pp 5 / PN500</strain>
    </source>
</reference>
<sequence>MISTTETDSIPTRVSDVFQQYFKENNNILISSISNSNFDQAEDKNKSIIKSFLAYILQSENRTNELEKIIKSQTLEIESMKSQLQLCSDNIAHLKNFFTMYYNRSAPAPTTNINQQTTTNGIAATLPPQLAPLLIAMPRQVPYIDDVPIGDSRDIIEKEYFKFFTKNLKDDFFIMDLEYINNLCSKVLDKQYVIKIITKFREEFRSNFRTELALKYKNDPTVYRLDYVENNTARNRIREGQEKFKKNNKHLMGTHTEIELNVILLDGIQNHNNERISRVRSEFATTTTTTGPSSSIATTIIIPPPPTVPEHHEDIPTSSTTTTTTTTSTTTTSSTTNQ</sequence>
<protein>
    <submittedName>
        <fullName evidence="2">Uncharacterized protein</fullName>
    </submittedName>
</protein>